<reference evidence="1 2" key="1">
    <citation type="submission" date="2020-05" db="EMBL/GenBank/DDBJ databases">
        <title>Complete genome sequence of of a novel Thermoleptolyngbya strain isolated from hot springs of Ganzi, Sichuan China.</title>
        <authorList>
            <person name="Tang J."/>
            <person name="Daroch M."/>
            <person name="Li L."/>
            <person name="Waleron K."/>
            <person name="Waleron M."/>
            <person name="Waleron M."/>
        </authorList>
    </citation>
    <scope>NUCLEOTIDE SEQUENCE [LARGE SCALE GENOMIC DNA]</scope>
    <source>
        <strain evidence="1 2">PKUAC-SCTA183</strain>
    </source>
</reference>
<keyword evidence="2" id="KW-1185">Reference proteome</keyword>
<protein>
    <submittedName>
        <fullName evidence="1">DUF4278 domain-containing protein</fullName>
    </submittedName>
</protein>
<sequence length="63" mass="7055">MNSFSSNSQPEFESAEAIAQSSIIFGKYRGSMIAFQGHLSKPQEVPNSALLLRYRGVFYLKPQ</sequence>
<dbReference type="Proteomes" id="UP000505210">
    <property type="component" value="Chromosome"/>
</dbReference>
<evidence type="ECO:0000313" key="2">
    <source>
        <dbReference type="Proteomes" id="UP000505210"/>
    </source>
</evidence>
<name>A0A6M8BDF0_9CYAN</name>
<gene>
    <name evidence="1" type="ORF">HPC62_19920</name>
</gene>
<organism evidence="1 2">
    <name type="scientific">Thermoleptolyngbya sichuanensis A183</name>
    <dbReference type="NCBI Taxonomy" id="2737172"/>
    <lineage>
        <taxon>Bacteria</taxon>
        <taxon>Bacillati</taxon>
        <taxon>Cyanobacteriota</taxon>
        <taxon>Cyanophyceae</taxon>
        <taxon>Oculatellales</taxon>
        <taxon>Oculatellaceae</taxon>
        <taxon>Thermoleptolyngbya</taxon>
        <taxon>Thermoleptolyngbya sichuanensis</taxon>
    </lineage>
</organism>
<evidence type="ECO:0000313" key="1">
    <source>
        <dbReference type="EMBL" id="QKD84142.1"/>
    </source>
</evidence>
<dbReference type="AlphaFoldDB" id="A0A6M8BDF0"/>
<accession>A0A6M8BDF0</accession>
<dbReference type="RefSeq" id="WP_172358198.1">
    <property type="nucleotide sequence ID" value="NZ_CP053661.1"/>
</dbReference>
<proteinExistence type="predicted"/>
<dbReference type="KEGG" id="theu:HPC62_19920"/>
<dbReference type="EMBL" id="CP053661">
    <property type="protein sequence ID" value="QKD84142.1"/>
    <property type="molecule type" value="Genomic_DNA"/>
</dbReference>